<organism evidence="2 3">
    <name type="scientific">Larimichthys crocea</name>
    <name type="common">Large yellow croaker</name>
    <name type="synonym">Pseudosciaena crocea</name>
    <dbReference type="NCBI Taxonomy" id="215358"/>
    <lineage>
        <taxon>Eukaryota</taxon>
        <taxon>Metazoa</taxon>
        <taxon>Chordata</taxon>
        <taxon>Craniata</taxon>
        <taxon>Vertebrata</taxon>
        <taxon>Euteleostomi</taxon>
        <taxon>Actinopterygii</taxon>
        <taxon>Neopterygii</taxon>
        <taxon>Teleostei</taxon>
        <taxon>Neoteleostei</taxon>
        <taxon>Acanthomorphata</taxon>
        <taxon>Eupercaria</taxon>
        <taxon>Sciaenidae</taxon>
        <taxon>Larimichthys</taxon>
    </lineage>
</organism>
<feature type="compositionally biased region" description="Basic and acidic residues" evidence="1">
    <location>
        <begin position="162"/>
        <end position="174"/>
    </location>
</feature>
<accession>A0A6G0HGI8</accession>
<sequence>MAWAEIGLKGAPSIMDVQTAVSTYNFERHDSEVRQNLSSFMCHSASTQERFYALHKNLKRAKQIRDLFVCLAVQETTDDAAAAPAEVEEESKETPKKMLAALSNTVKKVKEKAGLVRGWTGMTQAESPQEAGSRAGLGGVGEGNRSGSQGLESRAEQATIYRGDHKKSTQEKPSEQYLWA</sequence>
<feature type="compositionally biased region" description="Gly residues" evidence="1">
    <location>
        <begin position="135"/>
        <end position="144"/>
    </location>
</feature>
<feature type="region of interest" description="Disordered" evidence="1">
    <location>
        <begin position="120"/>
        <end position="180"/>
    </location>
</feature>
<dbReference type="EMBL" id="REGW02000037">
    <property type="protein sequence ID" value="KAE8278105.1"/>
    <property type="molecule type" value="Genomic_DNA"/>
</dbReference>
<dbReference type="Proteomes" id="UP000424527">
    <property type="component" value="Unassembled WGS sequence"/>
</dbReference>
<evidence type="ECO:0000256" key="1">
    <source>
        <dbReference type="SAM" id="MobiDB-lite"/>
    </source>
</evidence>
<proteinExistence type="predicted"/>
<protein>
    <submittedName>
        <fullName evidence="2">Uncharacterized protein</fullName>
    </submittedName>
</protein>
<reference evidence="2 3" key="1">
    <citation type="submission" date="2019-07" db="EMBL/GenBank/DDBJ databases">
        <title>Chromosome genome assembly for large yellow croaker.</title>
        <authorList>
            <person name="Xiao S."/>
        </authorList>
    </citation>
    <scope>NUCLEOTIDE SEQUENCE [LARGE SCALE GENOMIC DNA]</scope>
    <source>
        <strain evidence="2">JMULYC20181020</strain>
        <tissue evidence="2">Muscle</tissue>
    </source>
</reference>
<comment type="caution">
    <text evidence="2">The sequence shown here is derived from an EMBL/GenBank/DDBJ whole genome shotgun (WGS) entry which is preliminary data.</text>
</comment>
<dbReference type="AlphaFoldDB" id="A0A6G0HGI8"/>
<evidence type="ECO:0000313" key="2">
    <source>
        <dbReference type="EMBL" id="KAE8278105.1"/>
    </source>
</evidence>
<keyword evidence="3" id="KW-1185">Reference proteome</keyword>
<name>A0A6G0HGI8_LARCR</name>
<gene>
    <name evidence="2" type="ORF">D5F01_LYC23818</name>
</gene>
<evidence type="ECO:0000313" key="3">
    <source>
        <dbReference type="Proteomes" id="UP000424527"/>
    </source>
</evidence>